<dbReference type="InterPro" id="IPR023393">
    <property type="entry name" value="START-like_dom_sf"/>
</dbReference>
<evidence type="ECO:0000256" key="2">
    <source>
        <dbReference type="ARBA" id="ARBA00022553"/>
    </source>
</evidence>
<dbReference type="PANTHER" id="PTHR12659:SF7">
    <property type="entry name" value="CROSSVEINLESS C, ISOFORM C"/>
    <property type="match status" value="1"/>
</dbReference>
<keyword evidence="1" id="KW-0343">GTPase activation</keyword>
<evidence type="ECO:0000313" key="7">
    <source>
        <dbReference type="WBParaSite" id="SSTP_0000190900.1"/>
    </source>
</evidence>
<evidence type="ECO:0000259" key="4">
    <source>
        <dbReference type="PROSITE" id="PS50238"/>
    </source>
</evidence>
<keyword evidence="6" id="KW-1185">Reference proteome</keyword>
<dbReference type="Gene3D" id="3.30.530.20">
    <property type="match status" value="1"/>
</dbReference>
<dbReference type="GO" id="GO:0007165">
    <property type="term" value="P:signal transduction"/>
    <property type="evidence" value="ECO:0007669"/>
    <property type="project" value="InterPro"/>
</dbReference>
<reference evidence="7" key="1">
    <citation type="submission" date="2015-08" db="UniProtKB">
        <authorList>
            <consortium name="WormBaseParasite"/>
        </authorList>
    </citation>
    <scope>IDENTIFICATION</scope>
</reference>
<evidence type="ECO:0000259" key="5">
    <source>
        <dbReference type="PROSITE" id="PS50848"/>
    </source>
</evidence>
<organism evidence="7">
    <name type="scientific">Strongyloides stercoralis</name>
    <name type="common">Threadworm</name>
    <dbReference type="NCBI Taxonomy" id="6248"/>
    <lineage>
        <taxon>Eukaryota</taxon>
        <taxon>Metazoa</taxon>
        <taxon>Ecdysozoa</taxon>
        <taxon>Nematoda</taxon>
        <taxon>Chromadorea</taxon>
        <taxon>Rhabditida</taxon>
        <taxon>Tylenchina</taxon>
        <taxon>Panagrolaimomorpha</taxon>
        <taxon>Strongyloidoidea</taxon>
        <taxon>Strongyloididae</taxon>
        <taxon>Strongyloides</taxon>
    </lineage>
</organism>
<dbReference type="Gene3D" id="1.10.555.10">
    <property type="entry name" value="Rho GTPase activation protein"/>
    <property type="match status" value="1"/>
</dbReference>
<evidence type="ECO:0000256" key="1">
    <source>
        <dbReference type="ARBA" id="ARBA00022468"/>
    </source>
</evidence>
<dbReference type="GO" id="GO:0005096">
    <property type="term" value="F:GTPase activator activity"/>
    <property type="evidence" value="ECO:0007669"/>
    <property type="project" value="UniProtKB-KW"/>
</dbReference>
<evidence type="ECO:0000313" key="8">
    <source>
        <dbReference type="WBParaSite" id="TCONS_00008957.p1"/>
    </source>
</evidence>
<dbReference type="Pfam" id="PF00620">
    <property type="entry name" value="RhoGAP"/>
    <property type="match status" value="1"/>
</dbReference>
<dbReference type="Pfam" id="PF01852">
    <property type="entry name" value="START"/>
    <property type="match status" value="1"/>
</dbReference>
<evidence type="ECO:0000313" key="6">
    <source>
        <dbReference type="Proteomes" id="UP000035681"/>
    </source>
</evidence>
<dbReference type="AlphaFoldDB" id="A0A0K0DXE4"/>
<protein>
    <submittedName>
        <fullName evidence="7 8">Rho-GAP domain-containing protein</fullName>
    </submittedName>
</protein>
<feature type="domain" description="Rho-GAP" evidence="4">
    <location>
        <begin position="539"/>
        <end position="759"/>
    </location>
</feature>
<accession>A0A0K0DXE4</accession>
<dbReference type="GO" id="GO:0030036">
    <property type="term" value="P:actin cytoskeleton organization"/>
    <property type="evidence" value="ECO:0007669"/>
    <property type="project" value="TreeGrafter"/>
</dbReference>
<feature type="region of interest" description="Disordered" evidence="3">
    <location>
        <begin position="190"/>
        <end position="209"/>
    </location>
</feature>
<dbReference type="GO" id="GO:0008289">
    <property type="term" value="F:lipid binding"/>
    <property type="evidence" value="ECO:0007669"/>
    <property type="project" value="InterPro"/>
</dbReference>
<dbReference type="InterPro" id="IPR000198">
    <property type="entry name" value="RhoGAP_dom"/>
</dbReference>
<keyword evidence="2" id="KW-0597">Phosphoprotein</keyword>
<feature type="domain" description="START" evidence="5">
    <location>
        <begin position="818"/>
        <end position="994"/>
    </location>
</feature>
<name>A0A0K0DXE4_STRER</name>
<proteinExistence type="predicted"/>
<dbReference type="Proteomes" id="UP000035681">
    <property type="component" value="Unplaced"/>
</dbReference>
<dbReference type="WBParaSite" id="TCONS_00008957.p1">
    <property type="protein sequence ID" value="TCONS_00008957.p1"/>
    <property type="gene ID" value="XLOC_006820"/>
</dbReference>
<dbReference type="WBParaSite" id="SSTP_0000190900.1">
    <property type="protein sequence ID" value="SSTP_0000190900.1"/>
    <property type="gene ID" value="SSTP_0000190900"/>
</dbReference>
<dbReference type="PANTHER" id="PTHR12659">
    <property type="entry name" value="RHO-TYPE GTPASE ACTIVATING PROTEIN"/>
    <property type="match status" value="1"/>
</dbReference>
<dbReference type="SMART" id="SM00324">
    <property type="entry name" value="RhoGAP"/>
    <property type="match status" value="1"/>
</dbReference>
<dbReference type="InterPro" id="IPR008936">
    <property type="entry name" value="Rho_GTPase_activation_prot"/>
</dbReference>
<dbReference type="InterPro" id="IPR002913">
    <property type="entry name" value="START_lipid-bd_dom"/>
</dbReference>
<dbReference type="SUPFAM" id="SSF48350">
    <property type="entry name" value="GTPase activation domain, GAP"/>
    <property type="match status" value="1"/>
</dbReference>
<dbReference type="PROSITE" id="PS50848">
    <property type="entry name" value="START"/>
    <property type="match status" value="1"/>
</dbReference>
<dbReference type="GO" id="GO:0035023">
    <property type="term" value="P:regulation of Rho protein signal transduction"/>
    <property type="evidence" value="ECO:0007669"/>
    <property type="project" value="TreeGrafter"/>
</dbReference>
<evidence type="ECO:0000256" key="3">
    <source>
        <dbReference type="SAM" id="MobiDB-lite"/>
    </source>
</evidence>
<dbReference type="SUPFAM" id="SSF55961">
    <property type="entry name" value="Bet v1-like"/>
    <property type="match status" value="1"/>
</dbReference>
<sequence>MNESKFHLYDASSNQRQNIKIVPFQCILKNPSSLGKYTNKEKNDIKNYDNDVIYDDVPSASPLSIVSTKCVKSLNEDSDFSSSFNERKIEKFMSSMLVNAKELCSIDQYQESDKESKNISNLRYYKQSKMGNKCNKELLDITVEETIDNNEIPPKKNISHSKKLNLGSPLSNSDSHIIYQSTYNINNNKQNSSINSSGESPTLSSSSSIISSTDYHNHYQHKNDKANELPKEIILKGNINYQIDDIKKRISQNKSTLNNCNIVEIDGYSNQNLYNNNIILEKNNNNNNNKKEKKDNHYIKEGEYSQSSSILLKSSSLSSDHHQFTTNKSRNNNSVDKLMMKGKEKDKNFSNSLIKSSTLISISPLRSLVVNDDGYYSHSPDPSKKYSNNRKNSSMTLKNSLTYHHSFFSPLKSSKSEYSSQFIDNQKSWLPNATRISTSIISDSSDDGNLHRTPSDSDKYLNRSLLYQTASNIDFLVDTSSASLFGLLDKHSTSRLLNNKKVAAFSYNIRRFFGSNKQSSKNGDITFYKTSKVPSCFGMSLSDVQGYCEGETLPKCIFEIMKFILNHASTTDGIFRKSGVRSRIEKLKFQCVTKFPNEKVFYKETGECILNVSQVHDVADTLKQYFREIPGKLFSEKISDFFITIANGLPNDKQIEALRYVLILMEDTNRYAALTLFSFLNKISSWASENNMSAENLAVCFTPSLFNLNTESDKTANSMSNLRLKRRKTIAMPSEQELMEYQGAQKSLALMIKHYDQLFNLPTDLWRQLTNRNLFYIYNCYAQPTININKITERDIKECQNQIRSLVYEIVNDYGLDWSTWIQDCCYKDITIYRKSVEECKFQLIRASFTIDVNPHEMWKVLSKNRKAWDKNIDYTSSLIVITNDSDIQLISYKNYDERQENSKKCLLFRTWKKDSPELRGGVVLAERSIYDKEFTQSNEHIIFPDITFSCFLIMPLENGSSKVNYIHRADIKGRSDVYYSKVYPKIITQQMINLKNFFNTKLSSKNSSNLLLKRK</sequence>
<dbReference type="STRING" id="6248.A0A0K0DXE4"/>
<dbReference type="PROSITE" id="PS50238">
    <property type="entry name" value="RHOGAP"/>
    <property type="match status" value="1"/>
</dbReference>